<evidence type="ECO:0000256" key="2">
    <source>
        <dbReference type="ARBA" id="ARBA00006936"/>
    </source>
</evidence>
<evidence type="ECO:0000313" key="7">
    <source>
        <dbReference type="EMBL" id="GIX64062.1"/>
    </source>
</evidence>
<keyword evidence="3" id="KW-0560">Oxidoreductase</keyword>
<name>A0AAV4LWN9_BABCB</name>
<dbReference type="InterPro" id="IPR029061">
    <property type="entry name" value="THDP-binding"/>
</dbReference>
<dbReference type="GO" id="GO:0005739">
    <property type="term" value="C:mitochondrion"/>
    <property type="evidence" value="ECO:0007669"/>
    <property type="project" value="TreeGrafter"/>
</dbReference>
<dbReference type="Pfam" id="PF00676">
    <property type="entry name" value="E1_dh"/>
    <property type="match status" value="1"/>
</dbReference>
<dbReference type="GeneID" id="94195543"/>
<dbReference type="GO" id="GO:0004591">
    <property type="term" value="F:oxoglutarate dehydrogenase (succinyl-transferring) activity"/>
    <property type="evidence" value="ECO:0007669"/>
    <property type="project" value="TreeGrafter"/>
</dbReference>
<organism evidence="7 8">
    <name type="scientific">Babesia caballi</name>
    <dbReference type="NCBI Taxonomy" id="5871"/>
    <lineage>
        <taxon>Eukaryota</taxon>
        <taxon>Sar</taxon>
        <taxon>Alveolata</taxon>
        <taxon>Apicomplexa</taxon>
        <taxon>Aconoidasida</taxon>
        <taxon>Piroplasmida</taxon>
        <taxon>Babesiidae</taxon>
        <taxon>Babesia</taxon>
    </lineage>
</organism>
<dbReference type="InterPro" id="IPR011603">
    <property type="entry name" value="2oxoglutarate_DH_E1"/>
</dbReference>
<dbReference type="GO" id="GO:0006099">
    <property type="term" value="P:tricarboxylic acid cycle"/>
    <property type="evidence" value="ECO:0007669"/>
    <property type="project" value="TreeGrafter"/>
</dbReference>
<evidence type="ECO:0000256" key="5">
    <source>
        <dbReference type="SAM" id="MobiDB-lite"/>
    </source>
</evidence>
<dbReference type="InterPro" id="IPR001017">
    <property type="entry name" value="DH_E1"/>
</dbReference>
<evidence type="ECO:0000256" key="3">
    <source>
        <dbReference type="ARBA" id="ARBA00023002"/>
    </source>
</evidence>
<comment type="similarity">
    <text evidence="2">Belongs to the alpha-ketoglutarate dehydrogenase family.</text>
</comment>
<dbReference type="NCBIfam" id="TIGR00239">
    <property type="entry name" value="2oxo_dh_E1"/>
    <property type="match status" value="1"/>
</dbReference>
<evidence type="ECO:0000313" key="8">
    <source>
        <dbReference type="Proteomes" id="UP001497744"/>
    </source>
</evidence>
<dbReference type="SMART" id="SM00861">
    <property type="entry name" value="Transket_pyr"/>
    <property type="match status" value="1"/>
</dbReference>
<gene>
    <name evidence="7" type="ORF">BcabD6B2_34970</name>
</gene>
<dbReference type="PANTHER" id="PTHR23152:SF4">
    <property type="entry name" value="2-OXOADIPATE DEHYDROGENASE COMPLEX COMPONENT E1"/>
    <property type="match status" value="1"/>
</dbReference>
<dbReference type="InterPro" id="IPR031717">
    <property type="entry name" value="ODO-1/KGD_C"/>
</dbReference>
<dbReference type="InterPro" id="IPR005475">
    <property type="entry name" value="Transketolase-like_Pyr-bd"/>
</dbReference>
<feature type="compositionally biased region" description="Basic and acidic residues" evidence="5">
    <location>
        <begin position="968"/>
        <end position="979"/>
    </location>
</feature>
<dbReference type="Pfam" id="PF16870">
    <property type="entry name" value="OxoGdeHyase_C"/>
    <property type="match status" value="1"/>
</dbReference>
<dbReference type="Gene3D" id="3.40.50.11610">
    <property type="entry name" value="Multifunctional 2-oxoglutarate metabolism enzyme, C-terminal domain"/>
    <property type="match status" value="1"/>
</dbReference>
<dbReference type="RefSeq" id="XP_067716131.1">
    <property type="nucleotide sequence ID" value="XM_067860030.1"/>
</dbReference>
<accession>A0AAV4LWN9</accession>
<sequence length="1272" mass="139800">MAHKLQRDIAGLGMRGFICPRVPFAVRLPRRPLAVRNFSTKSENAADPIFAAAAASGRGSMVCDVAASATNETDRLVFIRLAELVRAYRAHGHCLSTMDPLDLPREAPFHRFIPKDAEVRLSPATYGLSEADLSRVLPAGLVPGHMGTSPTVGECISNLRRTYCGDFAVEFSHLPEEEQRFFVERVEHPAAMEFTKEERLHFFKSLSHAVLFERFCTKAFPTVKRFGADGLESMVVSLNVMSELAESGGADSLLMGMSHRGRLNVLVNVLNRPLDEVFAEFRGKNWYANEGSQYSGDVKYHFGYVTKRGSLRLEMLHNASHLQFVHPVVAGQARARQIDSGLDTQKVIPIVLHGDAAFAGEGVTFETIQMSRIPEYAVGGTINVVVNNQIGFTTYPSGGSSTRYTTDVAKMVESPALHANAQNVEAVVLASRLAFEYRQRFGKDVFVNLVGFRKYGHNELDMPKFTNADMYARVEKKNDVLVEYRNFLLSNGAFTESELSAVEGETQAVFEAALKRSIDISVMPPPPQALAWKPAVSGPTPTGVEVQRLVELGKSLNAVPADFQLHPAIKRIFKERVKAIDTGSNIDTGLAEALAYASLAQDGFRVRLVGQDSKRGTFSHRHSTVQCQKTFRVFNIFSEVPNGDKVEVYNSLLSETAAMAFEYGYGLESTRILNIWEAQFGDFANVAQTITDEFIVSGETKWAQRSAMCLLLPHGYDGQGPDHSSARVERYLQLSDEPEDLWDRLSLSDEDLARRTNIAVINCTRSSNLFHALRRQMLREFHKPLIVMSGKKLLKLRGTYCSLEEFGPEHRFRSMIPATVPDVAAVDTLILCSGQVYFDLADRVAEHEVGNVAVSTVEQLCPLPVGALKAELERYPNLKRLVWCQEEHANAGGWGYVAPRIGHLLSHMGSALRLEYHIQHGALRHLGQLRQPVPLLLPVHQRLRRLLVGPPEAEPVGPLPPRLRGGRRHEPHEPRRGLDVLDPVGVEGAQFLAVGGSAPVGEVRPDAIQVRRRGDGFQACQPVVEVVHRHPAVEVEGAQQRTHAVNHRSAVAAVDVRLVERSDTQSRHLASQGVSGLEIRDEVDRHSKYLEVVPDGADHSAVVGLVVLPLHGVQLITPGTISHDVGPCGCLVVEVPPRVLVALLQSTALDAQLLQHFVVGGHQVVVPRSVTLPAVQLEGLNPHLLALPPPQVNQLVGVTALGDVLHDVDGPGLGVGECFQRRFLGEHVPLIAVVDEVLKRWQPVGGRVEEGLRIPRPGGEPHGQPAFLCDGL</sequence>
<evidence type="ECO:0000259" key="6">
    <source>
        <dbReference type="SMART" id="SM00861"/>
    </source>
</evidence>
<dbReference type="Pfam" id="PF02779">
    <property type="entry name" value="Transket_pyr"/>
    <property type="match status" value="1"/>
</dbReference>
<dbReference type="NCBIfam" id="NF006914">
    <property type="entry name" value="PRK09404.1"/>
    <property type="match status" value="1"/>
</dbReference>
<dbReference type="Gene3D" id="1.10.287.1150">
    <property type="entry name" value="TPP helical domain"/>
    <property type="match status" value="1"/>
</dbReference>
<feature type="region of interest" description="Disordered" evidence="5">
    <location>
        <begin position="950"/>
        <end position="980"/>
    </location>
</feature>
<keyword evidence="4" id="KW-0786">Thiamine pyrophosphate</keyword>
<feature type="domain" description="Transketolase-like pyrimidine-binding" evidence="6">
    <location>
        <begin position="586"/>
        <end position="796"/>
    </location>
</feature>
<protein>
    <submittedName>
        <fullName evidence="7">2-oxoglutarate dehydrogenase E1 component</fullName>
    </submittedName>
</protein>
<dbReference type="AlphaFoldDB" id="A0AAV4LWN9"/>
<dbReference type="SUPFAM" id="SSF52518">
    <property type="entry name" value="Thiamin diphosphate-binding fold (THDP-binding)"/>
    <property type="match status" value="2"/>
</dbReference>
<dbReference type="PANTHER" id="PTHR23152">
    <property type="entry name" value="2-OXOGLUTARATE DEHYDROGENASE"/>
    <property type="match status" value="1"/>
</dbReference>
<dbReference type="Proteomes" id="UP001497744">
    <property type="component" value="Unassembled WGS sequence"/>
</dbReference>
<proteinExistence type="inferred from homology"/>
<dbReference type="GO" id="GO:0045252">
    <property type="term" value="C:oxoglutarate dehydrogenase complex"/>
    <property type="evidence" value="ECO:0007669"/>
    <property type="project" value="TreeGrafter"/>
</dbReference>
<dbReference type="EMBL" id="BPLF01000003">
    <property type="protein sequence ID" value="GIX64062.1"/>
    <property type="molecule type" value="Genomic_DNA"/>
</dbReference>
<evidence type="ECO:0000256" key="4">
    <source>
        <dbReference type="ARBA" id="ARBA00023052"/>
    </source>
</evidence>
<dbReference type="Gene3D" id="3.40.50.970">
    <property type="match status" value="1"/>
</dbReference>
<keyword evidence="8" id="KW-1185">Reference proteome</keyword>
<dbReference type="InterPro" id="IPR042179">
    <property type="entry name" value="KGD_C_sf"/>
</dbReference>
<dbReference type="GO" id="GO:0030976">
    <property type="term" value="F:thiamine pyrophosphate binding"/>
    <property type="evidence" value="ECO:0007669"/>
    <property type="project" value="InterPro"/>
</dbReference>
<comment type="cofactor">
    <cofactor evidence="1">
        <name>thiamine diphosphate</name>
        <dbReference type="ChEBI" id="CHEBI:58937"/>
    </cofactor>
</comment>
<evidence type="ECO:0000256" key="1">
    <source>
        <dbReference type="ARBA" id="ARBA00001964"/>
    </source>
</evidence>
<comment type="caution">
    <text evidence="7">The sequence shown here is derived from an EMBL/GenBank/DDBJ whole genome shotgun (WGS) entry which is preliminary data.</text>
</comment>
<reference evidence="7 8" key="1">
    <citation type="submission" date="2021-06" db="EMBL/GenBank/DDBJ databases">
        <title>Genome sequence of Babesia caballi.</title>
        <authorList>
            <person name="Yamagishi J."/>
            <person name="Kidaka T."/>
            <person name="Ochi A."/>
        </authorList>
    </citation>
    <scope>NUCLEOTIDE SEQUENCE [LARGE SCALE GENOMIC DNA]</scope>
    <source>
        <strain evidence="7">USDA-D6B2</strain>
    </source>
</reference>
<dbReference type="Gene3D" id="3.40.50.12470">
    <property type="match status" value="1"/>
</dbReference>